<dbReference type="InterPro" id="IPR036140">
    <property type="entry name" value="PFN_sf"/>
</dbReference>
<protein>
    <recommendedName>
        <fullName evidence="2">Roadblock/LAMTOR2 domain-containing protein</fullName>
    </recommendedName>
</protein>
<accession>A0A0F9RNW1</accession>
<evidence type="ECO:0000313" key="1">
    <source>
        <dbReference type="EMBL" id="KKN58235.1"/>
    </source>
</evidence>
<evidence type="ECO:0008006" key="2">
    <source>
        <dbReference type="Google" id="ProtNLM"/>
    </source>
</evidence>
<dbReference type="GO" id="GO:0003779">
    <property type="term" value="F:actin binding"/>
    <property type="evidence" value="ECO:0007669"/>
    <property type="project" value="InterPro"/>
</dbReference>
<comment type="caution">
    <text evidence="1">The sequence shown here is derived from an EMBL/GenBank/DDBJ whole genome shotgun (WGS) entry which is preliminary data.</text>
</comment>
<organism evidence="1">
    <name type="scientific">marine sediment metagenome</name>
    <dbReference type="NCBI Taxonomy" id="412755"/>
    <lineage>
        <taxon>unclassified sequences</taxon>
        <taxon>metagenomes</taxon>
        <taxon>ecological metagenomes</taxon>
    </lineage>
</organism>
<reference evidence="1" key="1">
    <citation type="journal article" date="2015" name="Nature">
        <title>Complex archaea that bridge the gap between prokaryotes and eukaryotes.</title>
        <authorList>
            <person name="Spang A."/>
            <person name="Saw J.H."/>
            <person name="Jorgensen S.L."/>
            <person name="Zaremba-Niedzwiedzka K."/>
            <person name="Martijn J."/>
            <person name="Lind A.E."/>
            <person name="van Eijk R."/>
            <person name="Schleper C."/>
            <person name="Guy L."/>
            <person name="Ettema T.J."/>
        </authorList>
    </citation>
    <scope>NUCLEOTIDE SEQUENCE</scope>
</reference>
<dbReference type="SUPFAM" id="SSF55770">
    <property type="entry name" value="Profilin (actin-binding protein)"/>
    <property type="match status" value="1"/>
</dbReference>
<dbReference type="AlphaFoldDB" id="A0A0F9RNW1"/>
<dbReference type="Gene3D" id="3.30.450.30">
    <property type="entry name" value="Dynein light chain 2a, cytoplasmic"/>
    <property type="match status" value="1"/>
</dbReference>
<dbReference type="Pfam" id="PF00235">
    <property type="entry name" value="Profilin"/>
    <property type="match status" value="1"/>
</dbReference>
<dbReference type="SMR" id="A0A0F9RNW1"/>
<dbReference type="InterPro" id="IPR048278">
    <property type="entry name" value="PFN"/>
</dbReference>
<sequence length="134" mass="14622">MSEKIEGIIDDLLNVEENADAIAIIGKDGQIVTQTENWNVSNDLEIINELLNEKLALGEKGITSLSIQGIKYMIVENTEERKIGTNITGKGHVLICPIPIGGPGALIAYVNPRAGPRDLLFNVQEYAKKLINLI</sequence>
<dbReference type="EMBL" id="LAZR01000770">
    <property type="protein sequence ID" value="KKN58235.1"/>
    <property type="molecule type" value="Genomic_DNA"/>
</dbReference>
<gene>
    <name evidence="1" type="ORF">LCGC14_0554240</name>
</gene>
<name>A0A0F9RNW1_9ZZZZ</name>
<proteinExistence type="predicted"/>